<dbReference type="GO" id="GO:0006307">
    <property type="term" value="P:DNA alkylation repair"/>
    <property type="evidence" value="ECO:0007669"/>
    <property type="project" value="TreeGrafter"/>
</dbReference>
<evidence type="ECO:0000313" key="7">
    <source>
        <dbReference type="EMBL" id="PTU32586.1"/>
    </source>
</evidence>
<dbReference type="OrthoDB" id="9811249at2"/>
<evidence type="ECO:0000256" key="4">
    <source>
        <dbReference type="ARBA" id="ARBA00022763"/>
    </source>
</evidence>
<dbReference type="GO" id="GO:0032993">
    <property type="term" value="C:protein-DNA complex"/>
    <property type="evidence" value="ECO:0007669"/>
    <property type="project" value="TreeGrafter"/>
</dbReference>
<keyword evidence="5" id="KW-0234">DNA repair</keyword>
<evidence type="ECO:0000313" key="8">
    <source>
        <dbReference type="Proteomes" id="UP000244248"/>
    </source>
</evidence>
<dbReference type="GO" id="GO:0005737">
    <property type="term" value="C:cytoplasm"/>
    <property type="evidence" value="ECO:0007669"/>
    <property type="project" value="TreeGrafter"/>
</dbReference>
<accession>A0A2T5MJ27</accession>
<reference evidence="7 8" key="1">
    <citation type="submission" date="2018-04" db="EMBL/GenBank/DDBJ databases">
        <title>Novel species isolated from glacier.</title>
        <authorList>
            <person name="Liu Q."/>
            <person name="Xin Y.-H."/>
        </authorList>
    </citation>
    <scope>NUCLEOTIDE SEQUENCE [LARGE SCALE GENOMIC DNA]</scope>
    <source>
        <strain evidence="7 8">GT1R17</strain>
    </source>
</reference>
<dbReference type="SMART" id="SM00478">
    <property type="entry name" value="ENDO3c"/>
    <property type="match status" value="1"/>
</dbReference>
<evidence type="ECO:0000256" key="2">
    <source>
        <dbReference type="ARBA" id="ARBA00010817"/>
    </source>
</evidence>
<dbReference type="InterPro" id="IPR011257">
    <property type="entry name" value="DNA_glycosylase"/>
</dbReference>
<comment type="similarity">
    <text evidence="2">Belongs to the alkylbase DNA glycosidase AlkA family.</text>
</comment>
<dbReference type="Proteomes" id="UP000244248">
    <property type="component" value="Unassembled WGS sequence"/>
</dbReference>
<name>A0A2T5MJ27_9GAMM</name>
<evidence type="ECO:0000259" key="6">
    <source>
        <dbReference type="SMART" id="SM00478"/>
    </source>
</evidence>
<keyword evidence="4" id="KW-0227">DNA damage</keyword>
<dbReference type="Gene3D" id="1.10.340.30">
    <property type="entry name" value="Hypothetical protein, domain 2"/>
    <property type="match status" value="1"/>
</dbReference>
<dbReference type="Gene3D" id="1.10.1670.40">
    <property type="match status" value="1"/>
</dbReference>
<dbReference type="CDD" id="cd00056">
    <property type="entry name" value="ENDO3c"/>
    <property type="match status" value="1"/>
</dbReference>
<dbReference type="InterPro" id="IPR003265">
    <property type="entry name" value="HhH-GPD_domain"/>
</dbReference>
<feature type="domain" description="HhH-GPD" evidence="6">
    <location>
        <begin position="53"/>
        <end position="208"/>
    </location>
</feature>
<dbReference type="GO" id="GO:0006285">
    <property type="term" value="P:base-excision repair, AP site formation"/>
    <property type="evidence" value="ECO:0007669"/>
    <property type="project" value="TreeGrafter"/>
</dbReference>
<dbReference type="EMBL" id="QANS01000001">
    <property type="protein sequence ID" value="PTU32586.1"/>
    <property type="molecule type" value="Genomic_DNA"/>
</dbReference>
<evidence type="ECO:0000256" key="3">
    <source>
        <dbReference type="ARBA" id="ARBA00012000"/>
    </source>
</evidence>
<comment type="catalytic activity">
    <reaction evidence="1">
        <text>Hydrolysis of alkylated DNA, releasing 3-methyladenine, 3-methylguanine, 7-methylguanine and 7-methyladenine.</text>
        <dbReference type="EC" id="3.2.2.21"/>
    </reaction>
</comment>
<dbReference type="SUPFAM" id="SSF48150">
    <property type="entry name" value="DNA-glycosylase"/>
    <property type="match status" value="1"/>
</dbReference>
<dbReference type="PANTHER" id="PTHR43003:SF5">
    <property type="entry name" value="DNA-3-METHYLADENINE GLYCOSYLASE"/>
    <property type="match status" value="1"/>
</dbReference>
<dbReference type="FunFam" id="1.10.340.30:FF:000004">
    <property type="entry name" value="DNA-3-methyladenine glycosylase II"/>
    <property type="match status" value="1"/>
</dbReference>
<dbReference type="PANTHER" id="PTHR43003">
    <property type="entry name" value="DNA-3-METHYLADENINE GLYCOSYLASE"/>
    <property type="match status" value="1"/>
</dbReference>
<dbReference type="GO" id="GO:0008725">
    <property type="term" value="F:DNA-3-methyladenine glycosylase activity"/>
    <property type="evidence" value="ECO:0007669"/>
    <property type="project" value="TreeGrafter"/>
</dbReference>
<proteinExistence type="inferred from homology"/>
<dbReference type="AlphaFoldDB" id="A0A2T5MJ27"/>
<gene>
    <name evidence="7" type="ORF">CJD38_00190</name>
</gene>
<protein>
    <recommendedName>
        <fullName evidence="3">DNA-3-methyladenine glycosylase II</fullName>
        <ecNumber evidence="3">3.2.2.21</ecNumber>
    </recommendedName>
</protein>
<evidence type="ECO:0000256" key="5">
    <source>
        <dbReference type="ARBA" id="ARBA00023204"/>
    </source>
</evidence>
<dbReference type="GO" id="GO:0032131">
    <property type="term" value="F:alkylated DNA binding"/>
    <property type="evidence" value="ECO:0007669"/>
    <property type="project" value="TreeGrafter"/>
</dbReference>
<sequence>MPLIAATAADVLAAEKFLSRRDPVMKKLIASYKPCTLVGPQRDPFHVLCTSIVSQQLSVKAADTIQNRVMKLVGAKKLLKHAHINDAAHDDLRACGLSHAKARWLRALAEQVRDGTFSFTKLKRMDDEAAIEALDALPGIGRWTAEMYLIFALHRLDIFAMGDVGLRNCVNKLYNDGEPLNVEETLAITDRWAPYRSVASWYLWRVIDGDIQNFK</sequence>
<dbReference type="GO" id="GO:0043916">
    <property type="term" value="F:DNA-7-methylguanine glycosylase activity"/>
    <property type="evidence" value="ECO:0007669"/>
    <property type="project" value="TreeGrafter"/>
</dbReference>
<keyword evidence="8" id="KW-1185">Reference proteome</keyword>
<evidence type="ECO:0000256" key="1">
    <source>
        <dbReference type="ARBA" id="ARBA00000086"/>
    </source>
</evidence>
<dbReference type="Pfam" id="PF00730">
    <property type="entry name" value="HhH-GPD"/>
    <property type="match status" value="1"/>
</dbReference>
<dbReference type="InterPro" id="IPR051912">
    <property type="entry name" value="Alkylbase_DNA_Glycosylase/TA"/>
</dbReference>
<comment type="caution">
    <text evidence="7">The sequence shown here is derived from an EMBL/GenBank/DDBJ whole genome shotgun (WGS) entry which is preliminary data.</text>
</comment>
<organism evidence="7 8">
    <name type="scientific">Stenotrophobium rhamnosiphilum</name>
    <dbReference type="NCBI Taxonomy" id="2029166"/>
    <lineage>
        <taxon>Bacteria</taxon>
        <taxon>Pseudomonadati</taxon>
        <taxon>Pseudomonadota</taxon>
        <taxon>Gammaproteobacteria</taxon>
        <taxon>Nevskiales</taxon>
        <taxon>Nevskiaceae</taxon>
        <taxon>Stenotrophobium</taxon>
    </lineage>
</organism>
<dbReference type="RefSeq" id="WP_107938295.1">
    <property type="nucleotide sequence ID" value="NZ_QANS01000001.1"/>
</dbReference>
<dbReference type="EC" id="3.2.2.21" evidence="3"/>